<comment type="caution">
    <text evidence="1">The sequence shown here is derived from an EMBL/GenBank/DDBJ whole genome shotgun (WGS) entry which is preliminary data.</text>
</comment>
<organism evidence="1 2">
    <name type="scientific">Russula earlei</name>
    <dbReference type="NCBI Taxonomy" id="71964"/>
    <lineage>
        <taxon>Eukaryota</taxon>
        <taxon>Fungi</taxon>
        <taxon>Dikarya</taxon>
        <taxon>Basidiomycota</taxon>
        <taxon>Agaricomycotina</taxon>
        <taxon>Agaricomycetes</taxon>
        <taxon>Russulales</taxon>
        <taxon>Russulaceae</taxon>
        <taxon>Russula</taxon>
    </lineage>
</organism>
<evidence type="ECO:0000313" key="2">
    <source>
        <dbReference type="Proteomes" id="UP001207468"/>
    </source>
</evidence>
<accession>A0ACC0UBI9</accession>
<reference evidence="1" key="1">
    <citation type="submission" date="2021-03" db="EMBL/GenBank/DDBJ databases">
        <title>Evolutionary priming and transition to the ectomycorrhizal habit in an iconic lineage of mushroom-forming fungi: is preadaptation a requirement?</title>
        <authorList>
            <consortium name="DOE Joint Genome Institute"/>
            <person name="Looney B.P."/>
            <person name="Miyauchi S."/>
            <person name="Morin E."/>
            <person name="Drula E."/>
            <person name="Courty P.E."/>
            <person name="Chicoki N."/>
            <person name="Fauchery L."/>
            <person name="Kohler A."/>
            <person name="Kuo A."/>
            <person name="LaButti K."/>
            <person name="Pangilinan J."/>
            <person name="Lipzen A."/>
            <person name="Riley R."/>
            <person name="Andreopoulos W."/>
            <person name="He G."/>
            <person name="Johnson J."/>
            <person name="Barry K.W."/>
            <person name="Grigoriev I.V."/>
            <person name="Nagy L."/>
            <person name="Hibbett D."/>
            <person name="Henrissat B."/>
            <person name="Matheny P.B."/>
            <person name="Labbe J."/>
            <person name="Martin A.F."/>
        </authorList>
    </citation>
    <scope>NUCLEOTIDE SEQUENCE</scope>
    <source>
        <strain evidence="1">BPL698</strain>
    </source>
</reference>
<name>A0ACC0UBI9_9AGAM</name>
<evidence type="ECO:0000313" key="1">
    <source>
        <dbReference type="EMBL" id="KAI9508467.1"/>
    </source>
</evidence>
<protein>
    <submittedName>
        <fullName evidence="1">Uncharacterized protein</fullName>
    </submittedName>
</protein>
<keyword evidence="2" id="KW-1185">Reference proteome</keyword>
<dbReference type="EMBL" id="JAGFNK010000089">
    <property type="protein sequence ID" value="KAI9508467.1"/>
    <property type="molecule type" value="Genomic_DNA"/>
</dbReference>
<proteinExistence type="predicted"/>
<gene>
    <name evidence="1" type="ORF">F5148DRAFT_1148974</name>
</gene>
<sequence length="267" mass="28859">MPSLLVPDTCPALGLLHPQVIKAFRTDNAQHKAHGHPLAWDIPDSDFTSTSTSADSTTTHNGAALSPYIASIHHLHPGPRPQIVHVKQQQEAHKVTKIIHPASSTPTSQLTHPSLVPEIVINPVTGPASVPTTTSAIQFMPDHSLVTQVKQQQEAHEVTKIAIQFMPDHSLVAQVKQQQEAHEVTKIAIQFMPDHSLVAQVKQQQEAHEVMKIVHPASSTPTSQLTHPSVIPEIMINPVTGPTSVPTTMMVPALALRSPTARTLTLA</sequence>
<dbReference type="Proteomes" id="UP001207468">
    <property type="component" value="Unassembled WGS sequence"/>
</dbReference>